<dbReference type="OrthoDB" id="3832365at2759"/>
<dbReference type="EMBL" id="FJUY01000014">
    <property type="protein sequence ID" value="CZT22659.1"/>
    <property type="molecule type" value="Genomic_DNA"/>
</dbReference>
<gene>
    <name evidence="2" type="ORF">RCC_08364</name>
</gene>
<evidence type="ECO:0000313" key="2">
    <source>
        <dbReference type="EMBL" id="CZT22659.1"/>
    </source>
</evidence>
<dbReference type="Proteomes" id="UP000225277">
    <property type="component" value="Unassembled WGS sequence"/>
</dbReference>
<sequence>MPRGVKFSVKRQSGSTCGETLSTTQMDDSTYVVQQEPEASSGPGITGLLEYGADPDADDDRLIRTETGRRFEEIDLLIDPDSFAIGLTLTTEGVILGTFYGSLRDTITIEVKTENISGNTKFFLRNGNEVWHAVNLTSSSPKATLDEVYKVFAI</sequence>
<evidence type="ECO:0000313" key="3">
    <source>
        <dbReference type="Proteomes" id="UP000225277"/>
    </source>
</evidence>
<accession>A0A2D3VHM8</accession>
<name>A0A2D3VHM8_9PEZI</name>
<dbReference type="GeneID" id="35603462"/>
<dbReference type="RefSeq" id="XP_023629383.1">
    <property type="nucleotide sequence ID" value="XM_023773615.1"/>
</dbReference>
<proteinExistence type="predicted"/>
<organism evidence="2 3">
    <name type="scientific">Ramularia collo-cygni</name>
    <dbReference type="NCBI Taxonomy" id="112498"/>
    <lineage>
        <taxon>Eukaryota</taxon>
        <taxon>Fungi</taxon>
        <taxon>Dikarya</taxon>
        <taxon>Ascomycota</taxon>
        <taxon>Pezizomycotina</taxon>
        <taxon>Dothideomycetes</taxon>
        <taxon>Dothideomycetidae</taxon>
        <taxon>Mycosphaerellales</taxon>
        <taxon>Mycosphaerellaceae</taxon>
        <taxon>Ramularia</taxon>
    </lineage>
</organism>
<evidence type="ECO:0000256" key="1">
    <source>
        <dbReference type="SAM" id="MobiDB-lite"/>
    </source>
</evidence>
<keyword evidence="3" id="KW-1185">Reference proteome</keyword>
<dbReference type="AlphaFoldDB" id="A0A2D3VHM8"/>
<feature type="compositionally biased region" description="Polar residues" evidence="1">
    <location>
        <begin position="10"/>
        <end position="33"/>
    </location>
</feature>
<reference evidence="2 3" key="1">
    <citation type="submission" date="2016-03" db="EMBL/GenBank/DDBJ databases">
        <authorList>
            <person name="Ploux O."/>
        </authorList>
    </citation>
    <scope>NUCLEOTIDE SEQUENCE [LARGE SCALE GENOMIC DNA]</scope>
    <source>
        <strain evidence="2 3">URUG2</strain>
    </source>
</reference>
<protein>
    <submittedName>
        <fullName evidence="2">Uncharacterized protein</fullName>
    </submittedName>
</protein>
<feature type="region of interest" description="Disordered" evidence="1">
    <location>
        <begin position="1"/>
        <end position="59"/>
    </location>
</feature>